<dbReference type="Pfam" id="PF12138">
    <property type="entry name" value="Spherulin4"/>
    <property type="match status" value="1"/>
</dbReference>
<protein>
    <submittedName>
        <fullName evidence="1">Spherulation-specific family 4</fullName>
    </submittedName>
</protein>
<dbReference type="GeneID" id="81595779"/>
<dbReference type="PANTHER" id="PTHR35040:SF9">
    <property type="entry name" value="4-LIKE CELL SURFACE PROTEIN, PUTATIVE (AFU_ORTHOLOGUE AFUA_4G14080)-RELATED"/>
    <property type="match status" value="1"/>
</dbReference>
<keyword evidence="2" id="KW-1185">Reference proteome</keyword>
<gene>
    <name evidence="1" type="ORF">N7458_002153</name>
</gene>
<dbReference type="AlphaFoldDB" id="A0AAD6CD38"/>
<comment type="caution">
    <text evidence="1">The sequence shown here is derived from an EMBL/GenBank/DDBJ whole genome shotgun (WGS) entry which is preliminary data.</text>
</comment>
<name>A0AAD6CD38_9EURO</name>
<evidence type="ECO:0000313" key="1">
    <source>
        <dbReference type="EMBL" id="KAJ5460601.1"/>
    </source>
</evidence>
<sequence>MYGLSFILGTTLAMTSAVSSTGIIIPLYVWPADDSTWSPVYNAISTHPNIQFQVIVNPDSGPGDTTYPDDNLISGVSTLNSYDNVHVIGYIATNFAEREQAEVDSQIATYSGWSSYAAKNISVSGIFFDEAPKTNADTKISYMQSKSATAKSSNLSTVVFNPGTTLAKESAAEYFKAADLIVEFESPYSEWKSTIPANEFSSNETYNKDAIILYSAPPTADYKAVVQEAQSMGLGAVYLTSSDDYMSIDTAPKIAASFVDQ</sequence>
<dbReference type="EMBL" id="JAPVEA010000002">
    <property type="protein sequence ID" value="KAJ5460601.1"/>
    <property type="molecule type" value="Genomic_DNA"/>
</dbReference>
<evidence type="ECO:0000313" key="2">
    <source>
        <dbReference type="Proteomes" id="UP001213681"/>
    </source>
</evidence>
<dbReference type="RefSeq" id="XP_056769643.1">
    <property type="nucleotide sequence ID" value="XM_056905536.1"/>
</dbReference>
<reference evidence="1" key="2">
    <citation type="journal article" date="2023" name="IMA Fungus">
        <title>Comparative genomic study of the Penicillium genus elucidates a diverse pangenome and 15 lateral gene transfer events.</title>
        <authorList>
            <person name="Petersen C."/>
            <person name="Sorensen T."/>
            <person name="Nielsen M.R."/>
            <person name="Sondergaard T.E."/>
            <person name="Sorensen J.L."/>
            <person name="Fitzpatrick D.A."/>
            <person name="Frisvad J.C."/>
            <person name="Nielsen K.L."/>
        </authorList>
    </citation>
    <scope>NUCLEOTIDE SEQUENCE</scope>
    <source>
        <strain evidence="1">IBT 16125</strain>
    </source>
</reference>
<dbReference type="PANTHER" id="PTHR35040">
    <property type="match status" value="1"/>
</dbReference>
<proteinExistence type="predicted"/>
<accession>A0AAD6CD38</accession>
<dbReference type="Proteomes" id="UP001213681">
    <property type="component" value="Unassembled WGS sequence"/>
</dbReference>
<organism evidence="1 2">
    <name type="scientific">Penicillium daleae</name>
    <dbReference type="NCBI Taxonomy" id="63821"/>
    <lineage>
        <taxon>Eukaryota</taxon>
        <taxon>Fungi</taxon>
        <taxon>Dikarya</taxon>
        <taxon>Ascomycota</taxon>
        <taxon>Pezizomycotina</taxon>
        <taxon>Eurotiomycetes</taxon>
        <taxon>Eurotiomycetidae</taxon>
        <taxon>Eurotiales</taxon>
        <taxon>Aspergillaceae</taxon>
        <taxon>Penicillium</taxon>
    </lineage>
</organism>
<dbReference type="InterPro" id="IPR021986">
    <property type="entry name" value="Spherulin4"/>
</dbReference>
<reference evidence="1" key="1">
    <citation type="submission" date="2022-12" db="EMBL/GenBank/DDBJ databases">
        <authorList>
            <person name="Petersen C."/>
        </authorList>
    </citation>
    <scope>NUCLEOTIDE SEQUENCE</scope>
    <source>
        <strain evidence="1">IBT 16125</strain>
    </source>
</reference>